<keyword evidence="22" id="KW-1185">Reference proteome</keyword>
<dbReference type="SUPFAM" id="SSF51395">
    <property type="entry name" value="FMN-linked oxidoreductases"/>
    <property type="match status" value="1"/>
</dbReference>
<comment type="similarity">
    <text evidence="17">Belongs to the cytochrome b5 family.</text>
</comment>
<keyword evidence="5 17" id="KW-0349">Heme</keyword>
<keyword evidence="10 17" id="KW-0408">Iron</keyword>
<dbReference type="InterPro" id="IPR036400">
    <property type="entry name" value="Cyt_B5-like_heme/steroid_sf"/>
</dbReference>
<comment type="cofactor">
    <cofactor evidence="1">
        <name>FMN</name>
        <dbReference type="ChEBI" id="CHEBI:58210"/>
    </cofactor>
</comment>
<comment type="subcellular location">
    <subcellularLocation>
        <location evidence="3">Mitochondrion intermembrane space</location>
    </subcellularLocation>
</comment>
<evidence type="ECO:0000256" key="10">
    <source>
        <dbReference type="ARBA" id="ARBA00023004"/>
    </source>
</evidence>
<dbReference type="PANTHER" id="PTHR10578:SF104">
    <property type="entry name" value="CYTOCHROME B2, MITOCHONDRIAL-RELATED"/>
    <property type="match status" value="1"/>
</dbReference>
<gene>
    <name evidence="21" type="ORF">ASPSYDRAFT_172825</name>
</gene>
<dbReference type="SMART" id="SM01117">
    <property type="entry name" value="Cyt-b5"/>
    <property type="match status" value="1"/>
</dbReference>
<dbReference type="OrthoDB" id="1925334at2759"/>
<evidence type="ECO:0000256" key="8">
    <source>
        <dbReference type="ARBA" id="ARBA00022723"/>
    </source>
</evidence>
<evidence type="ECO:0000313" key="21">
    <source>
        <dbReference type="EMBL" id="OJJ60307.1"/>
    </source>
</evidence>
<dbReference type="GO" id="GO:0005758">
    <property type="term" value="C:mitochondrial intermembrane space"/>
    <property type="evidence" value="ECO:0007669"/>
    <property type="project" value="UniProtKB-SubCell"/>
</dbReference>
<evidence type="ECO:0000256" key="17">
    <source>
        <dbReference type="RuleBase" id="RU362121"/>
    </source>
</evidence>
<dbReference type="GO" id="GO:0020037">
    <property type="term" value="F:heme binding"/>
    <property type="evidence" value="ECO:0007669"/>
    <property type="project" value="UniProtKB-UniRule"/>
</dbReference>
<reference evidence="22" key="1">
    <citation type="journal article" date="2017" name="Genome Biol.">
        <title>Comparative genomics reveals high biological diversity and specific adaptations in the industrially and medically important fungal genus Aspergillus.</title>
        <authorList>
            <person name="de Vries R.P."/>
            <person name="Riley R."/>
            <person name="Wiebenga A."/>
            <person name="Aguilar-Osorio G."/>
            <person name="Amillis S."/>
            <person name="Uchima C.A."/>
            <person name="Anderluh G."/>
            <person name="Asadollahi M."/>
            <person name="Askin M."/>
            <person name="Barry K."/>
            <person name="Battaglia E."/>
            <person name="Bayram O."/>
            <person name="Benocci T."/>
            <person name="Braus-Stromeyer S.A."/>
            <person name="Caldana C."/>
            <person name="Canovas D."/>
            <person name="Cerqueira G.C."/>
            <person name="Chen F."/>
            <person name="Chen W."/>
            <person name="Choi C."/>
            <person name="Clum A."/>
            <person name="Dos Santos R.A."/>
            <person name="Damasio A.R."/>
            <person name="Diallinas G."/>
            <person name="Emri T."/>
            <person name="Fekete E."/>
            <person name="Flipphi M."/>
            <person name="Freyberg S."/>
            <person name="Gallo A."/>
            <person name="Gournas C."/>
            <person name="Habgood R."/>
            <person name="Hainaut M."/>
            <person name="Harispe M.L."/>
            <person name="Henrissat B."/>
            <person name="Hilden K.S."/>
            <person name="Hope R."/>
            <person name="Hossain A."/>
            <person name="Karabika E."/>
            <person name="Karaffa L."/>
            <person name="Karanyi Z."/>
            <person name="Krasevec N."/>
            <person name="Kuo A."/>
            <person name="Kusch H."/>
            <person name="LaButti K."/>
            <person name="Lagendijk E.L."/>
            <person name="Lapidus A."/>
            <person name="Levasseur A."/>
            <person name="Lindquist E."/>
            <person name="Lipzen A."/>
            <person name="Logrieco A.F."/>
            <person name="MacCabe A."/>
            <person name="Maekelae M.R."/>
            <person name="Malavazi I."/>
            <person name="Melin P."/>
            <person name="Meyer V."/>
            <person name="Mielnichuk N."/>
            <person name="Miskei M."/>
            <person name="Molnar A.P."/>
            <person name="Mule G."/>
            <person name="Ngan C.Y."/>
            <person name="Orejas M."/>
            <person name="Orosz E."/>
            <person name="Ouedraogo J.P."/>
            <person name="Overkamp K.M."/>
            <person name="Park H.-S."/>
            <person name="Perrone G."/>
            <person name="Piumi F."/>
            <person name="Punt P.J."/>
            <person name="Ram A.F."/>
            <person name="Ramon A."/>
            <person name="Rauscher S."/>
            <person name="Record E."/>
            <person name="Riano-Pachon D.M."/>
            <person name="Robert V."/>
            <person name="Roehrig J."/>
            <person name="Ruller R."/>
            <person name="Salamov A."/>
            <person name="Salih N.S."/>
            <person name="Samson R.A."/>
            <person name="Sandor E."/>
            <person name="Sanguinetti M."/>
            <person name="Schuetze T."/>
            <person name="Sepcic K."/>
            <person name="Shelest E."/>
            <person name="Sherlock G."/>
            <person name="Sophianopoulou V."/>
            <person name="Squina F.M."/>
            <person name="Sun H."/>
            <person name="Susca A."/>
            <person name="Todd R.B."/>
            <person name="Tsang A."/>
            <person name="Unkles S.E."/>
            <person name="van de Wiele N."/>
            <person name="van Rossen-Uffink D."/>
            <person name="Oliveira J.V."/>
            <person name="Vesth T.C."/>
            <person name="Visser J."/>
            <person name="Yu J.-H."/>
            <person name="Zhou M."/>
            <person name="Andersen M.R."/>
            <person name="Archer D.B."/>
            <person name="Baker S.E."/>
            <person name="Benoit I."/>
            <person name="Brakhage A.A."/>
            <person name="Braus G.H."/>
            <person name="Fischer R."/>
            <person name="Frisvad J.C."/>
            <person name="Goldman G.H."/>
            <person name="Houbraken J."/>
            <person name="Oakley B."/>
            <person name="Pocsi I."/>
            <person name="Scazzocchio C."/>
            <person name="Seiboth B."/>
            <person name="vanKuyk P.A."/>
            <person name="Wortman J."/>
            <person name="Dyer P.S."/>
            <person name="Grigoriev I.V."/>
        </authorList>
    </citation>
    <scope>NUCLEOTIDE SEQUENCE [LARGE SCALE GENOMIC DNA]</scope>
    <source>
        <strain evidence="22">CBS 593.65</strain>
    </source>
</reference>
<dbReference type="RefSeq" id="XP_040704113.1">
    <property type="nucleotide sequence ID" value="XM_040843427.1"/>
</dbReference>
<evidence type="ECO:0000256" key="4">
    <source>
        <dbReference type="ARBA" id="ARBA00011881"/>
    </source>
</evidence>
<keyword evidence="9" id="KW-0560">Oxidoreductase</keyword>
<dbReference type="PANTHER" id="PTHR10578">
    <property type="entry name" value="S -2-HYDROXY-ACID OXIDASE-RELATED"/>
    <property type="match status" value="1"/>
</dbReference>
<evidence type="ECO:0000256" key="13">
    <source>
        <dbReference type="ARBA" id="ARBA00061137"/>
    </source>
</evidence>
<keyword evidence="6" id="KW-0285">Flavoprotein</keyword>
<dbReference type="CDD" id="cd02922">
    <property type="entry name" value="FCB2_FMN"/>
    <property type="match status" value="1"/>
</dbReference>
<keyword evidence="8 17" id="KW-0479">Metal-binding</keyword>
<dbReference type="PRINTS" id="PR00363">
    <property type="entry name" value="CYTOCHROMEB5"/>
</dbReference>
<feature type="domain" description="Cytochrome b5 heme-binding" evidence="19">
    <location>
        <begin position="8"/>
        <end position="85"/>
    </location>
</feature>
<dbReference type="PROSITE" id="PS50255">
    <property type="entry name" value="CYTOCHROME_B5_2"/>
    <property type="match status" value="1"/>
</dbReference>
<comment type="cofactor">
    <cofactor evidence="2">
        <name>heme b</name>
        <dbReference type="ChEBI" id="CHEBI:60344"/>
    </cofactor>
</comment>
<dbReference type="GeneID" id="63759500"/>
<dbReference type="AlphaFoldDB" id="A0A1L9TLJ7"/>
<evidence type="ECO:0000256" key="11">
    <source>
        <dbReference type="ARBA" id="ARBA00023128"/>
    </source>
</evidence>
<dbReference type="EC" id="1.1.2.3" evidence="15"/>
<dbReference type="GO" id="GO:0004460">
    <property type="term" value="F:L-lactate dehydrogenase (cytochrome) activity"/>
    <property type="evidence" value="ECO:0007669"/>
    <property type="project" value="UniProtKB-EC"/>
</dbReference>
<evidence type="ECO:0000259" key="20">
    <source>
        <dbReference type="PROSITE" id="PS51349"/>
    </source>
</evidence>
<evidence type="ECO:0000256" key="1">
    <source>
        <dbReference type="ARBA" id="ARBA00001917"/>
    </source>
</evidence>
<comment type="similarity">
    <text evidence="14">In the N-terminal section; belongs to the cytochrome b5 family.</text>
</comment>
<dbReference type="InterPro" id="IPR013785">
    <property type="entry name" value="Aldolase_TIM"/>
</dbReference>
<comment type="catalytic activity">
    <reaction evidence="12">
        <text>(S)-lactate + 2 Fe(III)-[cytochrome c] = 2 Fe(II)-[cytochrome c] + pyruvate + 2 H(+)</text>
        <dbReference type="Rhea" id="RHEA:19909"/>
        <dbReference type="Rhea" id="RHEA-COMP:10350"/>
        <dbReference type="Rhea" id="RHEA-COMP:14399"/>
        <dbReference type="ChEBI" id="CHEBI:15361"/>
        <dbReference type="ChEBI" id="CHEBI:15378"/>
        <dbReference type="ChEBI" id="CHEBI:16651"/>
        <dbReference type="ChEBI" id="CHEBI:29033"/>
        <dbReference type="ChEBI" id="CHEBI:29034"/>
        <dbReference type="EC" id="1.1.2.3"/>
    </reaction>
    <physiologicalReaction direction="left-to-right" evidence="12">
        <dbReference type="Rhea" id="RHEA:19910"/>
    </physiologicalReaction>
</comment>
<evidence type="ECO:0000256" key="16">
    <source>
        <dbReference type="ARBA" id="ARBA00068515"/>
    </source>
</evidence>
<dbReference type="InterPro" id="IPR037458">
    <property type="entry name" value="L-MDH/L-LDH_FMN-bd"/>
</dbReference>
<dbReference type="EMBL" id="KV878584">
    <property type="protein sequence ID" value="OJJ60307.1"/>
    <property type="molecule type" value="Genomic_DNA"/>
</dbReference>
<evidence type="ECO:0000256" key="6">
    <source>
        <dbReference type="ARBA" id="ARBA00022630"/>
    </source>
</evidence>
<dbReference type="Proteomes" id="UP000184356">
    <property type="component" value="Unassembled WGS sequence"/>
</dbReference>
<dbReference type="Gene3D" id="3.10.120.10">
    <property type="entry name" value="Cytochrome b5-like heme/steroid binding domain"/>
    <property type="match status" value="1"/>
</dbReference>
<comment type="subunit">
    <text evidence="4">Homotetramer.</text>
</comment>
<feature type="compositionally biased region" description="Basic and acidic residues" evidence="18">
    <location>
        <begin position="278"/>
        <end position="291"/>
    </location>
</feature>
<feature type="region of interest" description="Disordered" evidence="18">
    <location>
        <begin position="278"/>
        <end position="297"/>
    </location>
</feature>
<evidence type="ECO:0000256" key="5">
    <source>
        <dbReference type="ARBA" id="ARBA00022617"/>
    </source>
</evidence>
<proteinExistence type="inferred from homology"/>
<dbReference type="SUPFAM" id="SSF55856">
    <property type="entry name" value="Cytochrome b5-like heme/steroid binding domain"/>
    <property type="match status" value="1"/>
</dbReference>
<evidence type="ECO:0000256" key="3">
    <source>
        <dbReference type="ARBA" id="ARBA00004569"/>
    </source>
</evidence>
<organism evidence="21 22">
    <name type="scientific">Aspergillus sydowii CBS 593.65</name>
    <dbReference type="NCBI Taxonomy" id="1036612"/>
    <lineage>
        <taxon>Eukaryota</taxon>
        <taxon>Fungi</taxon>
        <taxon>Dikarya</taxon>
        <taxon>Ascomycota</taxon>
        <taxon>Pezizomycotina</taxon>
        <taxon>Eurotiomycetes</taxon>
        <taxon>Eurotiomycetidae</taxon>
        <taxon>Eurotiales</taxon>
        <taxon>Aspergillaceae</taxon>
        <taxon>Aspergillus</taxon>
        <taxon>Aspergillus subgen. Nidulantes</taxon>
    </lineage>
</organism>
<dbReference type="VEuPathDB" id="FungiDB:ASPSYDRAFT_172825"/>
<evidence type="ECO:0000256" key="12">
    <source>
        <dbReference type="ARBA" id="ARBA00052399"/>
    </source>
</evidence>
<dbReference type="PROSITE" id="PS00191">
    <property type="entry name" value="CYTOCHROME_B5_1"/>
    <property type="match status" value="1"/>
</dbReference>
<evidence type="ECO:0000256" key="7">
    <source>
        <dbReference type="ARBA" id="ARBA00022643"/>
    </source>
</evidence>
<keyword evidence="7" id="KW-0288">FMN</keyword>
<name>A0A1L9TLJ7_9EURO</name>
<comment type="similarity">
    <text evidence="13">In the C-terminal section; belongs to the FMN-dependent alpha-hydroxy acid dehydrogenase family.</text>
</comment>
<dbReference type="Pfam" id="PF01070">
    <property type="entry name" value="FMN_dh"/>
    <property type="match status" value="1"/>
</dbReference>
<evidence type="ECO:0000313" key="22">
    <source>
        <dbReference type="Proteomes" id="UP000184356"/>
    </source>
</evidence>
<protein>
    <recommendedName>
        <fullName evidence="16">L-lactate dehydrogenase (cytochrome)</fullName>
        <ecNumber evidence="15">1.1.2.3</ecNumber>
    </recommendedName>
</protein>
<sequence>MGKATSDPFLISARDVLSHNTPDDCWVGINGEIWDLTSFINEHPGGPSIILKYAGRDATDAFLEIHAMTIIRENIAIENFKGQLDASTITPEWTKSPSKPQPAQPVGKSKPPLHSLINSYDFERAAAASASEKAYTFYSTADTDCWTRDANEAMLKRIWFRPRVMKDVTHVDTSSTMLGLPMSMPLFICPTGVARLIHPDAEKGLARAAKSTGILEIISTNSGHPLEEVVEQTPGYPFLFQLYLNKEKEKSREVLLKAESLGCKAIFLTVDAAGRGKRESDERLKSNDELPHPVTGKPMKADGGLTRIMGSYIDQGMTWKDIAWIRSVTSLPIILKGITSAEDAKIAMQYKVDGILLSNHGGRNLDYTPPAILLLLEMHKNCPEVFDIMEVYVDGGFRRGSDIIKALCLGAKAVGIGRSFLYALNYGTEGVEHLIQLLKSEMEAVMKLIGIKDLSEVYPGLVNTADVDHLVPSSPNHPYIKWRARSNL</sequence>
<evidence type="ECO:0000256" key="14">
    <source>
        <dbReference type="ARBA" id="ARBA00061589"/>
    </source>
</evidence>
<feature type="region of interest" description="Disordered" evidence="18">
    <location>
        <begin position="90"/>
        <end position="111"/>
    </location>
</feature>
<feature type="domain" description="FMN hydroxy acid dehydrogenase" evidence="20">
    <location>
        <begin position="111"/>
        <end position="467"/>
    </location>
</feature>
<evidence type="ECO:0000259" key="19">
    <source>
        <dbReference type="PROSITE" id="PS50255"/>
    </source>
</evidence>
<evidence type="ECO:0000256" key="2">
    <source>
        <dbReference type="ARBA" id="ARBA00001970"/>
    </source>
</evidence>
<keyword evidence="11" id="KW-0496">Mitochondrion</keyword>
<dbReference type="InterPro" id="IPR018506">
    <property type="entry name" value="Cyt_B5_heme-BS"/>
</dbReference>
<dbReference type="FunFam" id="3.20.20.70:FF:000062">
    <property type="entry name" value="Cytochrome b2, mitochondrial, putative"/>
    <property type="match status" value="1"/>
</dbReference>
<evidence type="ECO:0000256" key="18">
    <source>
        <dbReference type="SAM" id="MobiDB-lite"/>
    </source>
</evidence>
<dbReference type="InterPro" id="IPR037396">
    <property type="entry name" value="FMN_HAD"/>
</dbReference>
<evidence type="ECO:0000256" key="9">
    <source>
        <dbReference type="ARBA" id="ARBA00023002"/>
    </source>
</evidence>
<dbReference type="STRING" id="1036612.A0A1L9TLJ7"/>
<dbReference type="PROSITE" id="PS51349">
    <property type="entry name" value="FMN_HYDROXY_ACID_DH_2"/>
    <property type="match status" value="1"/>
</dbReference>
<dbReference type="GO" id="GO:0046872">
    <property type="term" value="F:metal ion binding"/>
    <property type="evidence" value="ECO:0007669"/>
    <property type="project" value="UniProtKB-UniRule"/>
</dbReference>
<dbReference type="Gene3D" id="3.20.20.70">
    <property type="entry name" value="Aldolase class I"/>
    <property type="match status" value="1"/>
</dbReference>
<dbReference type="InterPro" id="IPR000262">
    <property type="entry name" value="FMN-dep_DH"/>
</dbReference>
<dbReference type="InterPro" id="IPR001199">
    <property type="entry name" value="Cyt_B5-like_heme/steroid-bd"/>
</dbReference>
<dbReference type="Pfam" id="PF00173">
    <property type="entry name" value="Cyt-b5"/>
    <property type="match status" value="1"/>
</dbReference>
<accession>A0A1L9TLJ7</accession>
<evidence type="ECO:0000256" key="15">
    <source>
        <dbReference type="ARBA" id="ARBA00066458"/>
    </source>
</evidence>